<evidence type="ECO:0000313" key="4">
    <source>
        <dbReference type="EMBL" id="AUX08747.1"/>
    </source>
</evidence>
<evidence type="ECO:0000256" key="1">
    <source>
        <dbReference type="SAM" id="MobiDB-lite"/>
    </source>
</evidence>
<dbReference type="Proteomes" id="UP000263012">
    <property type="component" value="Chromosome"/>
</dbReference>
<proteinExistence type="predicted"/>
<dbReference type="AlphaFoldDB" id="A0A343TI25"/>
<evidence type="ECO:0000313" key="5">
    <source>
        <dbReference type="Proteomes" id="UP000263012"/>
    </source>
</evidence>
<evidence type="ECO:0000256" key="2">
    <source>
        <dbReference type="SAM" id="Phobius"/>
    </source>
</evidence>
<dbReference type="RefSeq" id="WP_119816203.1">
    <property type="nucleotide sequence ID" value="NZ_CP025066.1"/>
</dbReference>
<dbReference type="InterPro" id="IPR018649">
    <property type="entry name" value="SHOCT"/>
</dbReference>
<feature type="compositionally biased region" description="Basic and acidic residues" evidence="1">
    <location>
        <begin position="124"/>
        <end position="135"/>
    </location>
</feature>
<dbReference type="Pfam" id="PF09851">
    <property type="entry name" value="SHOCT"/>
    <property type="match status" value="1"/>
</dbReference>
<reference evidence="5" key="1">
    <citation type="submission" date="2017-11" db="EMBL/GenBank/DDBJ databases">
        <title>Phenotypic and genomic properties of facultatively anaerobic sulfur-reducing natronoarchaea from hypersaline soda lakes.</title>
        <authorList>
            <person name="Sorokin D.Y."/>
            <person name="Kublanov I.V."/>
            <person name="Roman P."/>
            <person name="Sinninghe Damste J.S."/>
            <person name="Golyshin P.N."/>
            <person name="Rojo D."/>
            <person name="Ciordia S."/>
            <person name="Mena M.D.C."/>
            <person name="Ferrer M."/>
            <person name="Messina E."/>
            <person name="Smedile F."/>
            <person name="La Spada G."/>
            <person name="La Cono V."/>
            <person name="Yakimov M.M."/>
        </authorList>
    </citation>
    <scope>NUCLEOTIDE SEQUENCE [LARGE SCALE GENOMIC DNA]</scope>
    <source>
        <strain evidence="5">AArc-Sl</strain>
    </source>
</reference>
<dbReference type="EMBL" id="CP025066">
    <property type="protein sequence ID" value="AUX08747.1"/>
    <property type="molecule type" value="Genomic_DNA"/>
</dbReference>
<sequence>MSDTGLLRTLLLAGAVLLFVPLLLGSMFSFGGSTMMGEGMMVFGPLMFGGWLLFCALVLGVGYLLLTGRETGSEQAAHGERAREREETDDEALATLRDRYARGHLDDEEFERKVEALLETESPESARDRIRDRER</sequence>
<dbReference type="KEGG" id="hdf:AArcSl_1112"/>
<dbReference type="OrthoDB" id="178074at2157"/>
<feature type="region of interest" description="Disordered" evidence="1">
    <location>
        <begin position="116"/>
        <end position="135"/>
    </location>
</feature>
<keyword evidence="2" id="KW-0812">Transmembrane</keyword>
<name>A0A343TI25_9EURY</name>
<feature type="transmembrane region" description="Helical" evidence="2">
    <location>
        <begin position="42"/>
        <end position="66"/>
    </location>
</feature>
<keyword evidence="5" id="KW-1185">Reference proteome</keyword>
<organism evidence="4 5">
    <name type="scientific">Halalkaliarchaeum desulfuricum</name>
    <dbReference type="NCBI Taxonomy" id="2055893"/>
    <lineage>
        <taxon>Archaea</taxon>
        <taxon>Methanobacteriati</taxon>
        <taxon>Methanobacteriota</taxon>
        <taxon>Stenosarchaea group</taxon>
        <taxon>Halobacteria</taxon>
        <taxon>Halobacteriales</taxon>
        <taxon>Haloferacaceae</taxon>
        <taxon>Halalkaliarchaeum</taxon>
    </lineage>
</organism>
<gene>
    <name evidence="4" type="ORF">AArcSl_1112</name>
</gene>
<feature type="domain" description="SHOCT" evidence="3">
    <location>
        <begin position="91"/>
        <end position="118"/>
    </location>
</feature>
<keyword evidence="2" id="KW-1133">Transmembrane helix</keyword>
<evidence type="ECO:0000259" key="3">
    <source>
        <dbReference type="Pfam" id="PF09851"/>
    </source>
</evidence>
<accession>A0A343TI25</accession>
<protein>
    <recommendedName>
        <fullName evidence="3">SHOCT domain-containing protein</fullName>
    </recommendedName>
</protein>
<dbReference type="GeneID" id="37877457"/>
<keyword evidence="2" id="KW-0472">Membrane</keyword>
<feature type="transmembrane region" description="Helical" evidence="2">
    <location>
        <begin position="6"/>
        <end position="30"/>
    </location>
</feature>